<protein>
    <submittedName>
        <fullName evidence="1">Uncharacterized protein</fullName>
    </submittedName>
</protein>
<dbReference type="AlphaFoldDB" id="A0A367JGG9"/>
<comment type="caution">
    <text evidence="1">The sequence shown here is derived from an EMBL/GenBank/DDBJ whole genome shotgun (WGS) entry which is preliminary data.</text>
</comment>
<dbReference type="EMBL" id="PJQL01001402">
    <property type="protein sequence ID" value="RCH88811.1"/>
    <property type="molecule type" value="Genomic_DNA"/>
</dbReference>
<reference evidence="1 2" key="1">
    <citation type="journal article" date="2018" name="G3 (Bethesda)">
        <title>Phylogenetic and Phylogenomic Definition of Rhizopus Species.</title>
        <authorList>
            <person name="Gryganskyi A.P."/>
            <person name="Golan J."/>
            <person name="Dolatabadi S."/>
            <person name="Mondo S."/>
            <person name="Robb S."/>
            <person name="Idnurm A."/>
            <person name="Muszewska A."/>
            <person name="Steczkiewicz K."/>
            <person name="Masonjones S."/>
            <person name="Liao H.L."/>
            <person name="Gajdeczka M.T."/>
            <person name="Anike F."/>
            <person name="Vuek A."/>
            <person name="Anishchenko I.M."/>
            <person name="Voigt K."/>
            <person name="de Hoog G.S."/>
            <person name="Smith M.E."/>
            <person name="Heitman J."/>
            <person name="Vilgalys R."/>
            <person name="Stajich J.E."/>
        </authorList>
    </citation>
    <scope>NUCLEOTIDE SEQUENCE [LARGE SCALE GENOMIC DNA]</scope>
    <source>
        <strain evidence="1 2">CBS 357.93</strain>
    </source>
</reference>
<proteinExistence type="predicted"/>
<organism evidence="1 2">
    <name type="scientific">Rhizopus azygosporus</name>
    <name type="common">Rhizopus microsporus var. azygosporus</name>
    <dbReference type="NCBI Taxonomy" id="86630"/>
    <lineage>
        <taxon>Eukaryota</taxon>
        <taxon>Fungi</taxon>
        <taxon>Fungi incertae sedis</taxon>
        <taxon>Mucoromycota</taxon>
        <taxon>Mucoromycotina</taxon>
        <taxon>Mucoromycetes</taxon>
        <taxon>Mucorales</taxon>
        <taxon>Mucorineae</taxon>
        <taxon>Rhizopodaceae</taxon>
        <taxon>Rhizopus</taxon>
    </lineage>
</organism>
<name>A0A367JGG9_RHIAZ</name>
<dbReference type="OrthoDB" id="2226511at2759"/>
<evidence type="ECO:0000313" key="2">
    <source>
        <dbReference type="Proteomes" id="UP000252139"/>
    </source>
</evidence>
<keyword evidence="2" id="KW-1185">Reference proteome</keyword>
<accession>A0A367JGG9</accession>
<gene>
    <name evidence="1" type="ORF">CU097_005195</name>
</gene>
<evidence type="ECO:0000313" key="1">
    <source>
        <dbReference type="EMBL" id="RCH88811.1"/>
    </source>
</evidence>
<dbReference type="Proteomes" id="UP000252139">
    <property type="component" value="Unassembled WGS sequence"/>
</dbReference>
<sequence length="83" mass="9409">MKFGIDQSFMVIFLTTYLQSNHTTSPRVIKSMKRLGLVEEDEHDVRLDFIFTNIAVAGLGDALFCEDQPTDKVSKKDETKPVT</sequence>